<accession>A0A3G4ZSC0</accession>
<protein>
    <submittedName>
        <fullName evidence="2">Uncharacterized protein</fullName>
    </submittedName>
</protein>
<name>A0A3G4ZSC0_9VIRU</name>
<proteinExistence type="predicted"/>
<feature type="compositionally biased region" description="Acidic residues" evidence="1">
    <location>
        <begin position="103"/>
        <end position="118"/>
    </location>
</feature>
<organism evidence="2">
    <name type="scientific">Edafosvirus sp</name>
    <dbReference type="NCBI Taxonomy" id="2487765"/>
    <lineage>
        <taxon>Viruses</taxon>
        <taxon>Varidnaviria</taxon>
        <taxon>Bamfordvirae</taxon>
        <taxon>Nucleocytoviricota</taxon>
        <taxon>Megaviricetes</taxon>
        <taxon>Imitervirales</taxon>
        <taxon>Mimiviridae</taxon>
        <taxon>Klosneuvirinae</taxon>
    </lineage>
</organism>
<sequence length="179" mass="21149">MEDTITSDLLRVKKINDKSIFVSLKYDHKKYVNTIGAEYVRKSRLNKGLSEEEKVDDLFNLLNKKDRYFKLLINGGECHLTYLISHMGFNETILLYEQYDYEERENESDDDSDEDDVVEEKGDVEGNEEMEEKEDKLDQLQYEITLLKNDLAEDRKILNEIQKAIIYMGNKIDKIMDNN</sequence>
<gene>
    <name evidence="2" type="ORF">Edafosvirus1_119</name>
</gene>
<dbReference type="EMBL" id="MK072066">
    <property type="protein sequence ID" value="AYV77788.1"/>
    <property type="molecule type" value="Genomic_DNA"/>
</dbReference>
<evidence type="ECO:0000313" key="2">
    <source>
        <dbReference type="EMBL" id="AYV77788.1"/>
    </source>
</evidence>
<evidence type="ECO:0000256" key="1">
    <source>
        <dbReference type="SAM" id="MobiDB-lite"/>
    </source>
</evidence>
<feature type="region of interest" description="Disordered" evidence="1">
    <location>
        <begin position="103"/>
        <end position="136"/>
    </location>
</feature>
<reference evidence="2" key="1">
    <citation type="submission" date="2018-10" db="EMBL/GenBank/DDBJ databases">
        <title>Hidden diversity of soil giant viruses.</title>
        <authorList>
            <person name="Schulz F."/>
            <person name="Alteio L."/>
            <person name="Goudeau D."/>
            <person name="Ryan E.M."/>
            <person name="Malmstrom R.R."/>
            <person name="Blanchard J."/>
            <person name="Woyke T."/>
        </authorList>
    </citation>
    <scope>NUCLEOTIDE SEQUENCE</scope>
    <source>
        <strain evidence="2">EDV1</strain>
    </source>
</reference>